<gene>
    <name evidence="2" type="ORF">ITP53_33600</name>
</gene>
<accession>A0A931F062</accession>
<feature type="region of interest" description="Disordered" evidence="1">
    <location>
        <begin position="69"/>
        <end position="91"/>
    </location>
</feature>
<evidence type="ECO:0000313" key="3">
    <source>
        <dbReference type="Proteomes" id="UP000605361"/>
    </source>
</evidence>
<evidence type="ECO:0000256" key="1">
    <source>
        <dbReference type="SAM" id="MobiDB-lite"/>
    </source>
</evidence>
<keyword evidence="3" id="KW-1185">Reference proteome</keyword>
<evidence type="ECO:0000313" key="2">
    <source>
        <dbReference type="EMBL" id="MBF8190564.1"/>
    </source>
</evidence>
<dbReference type="EMBL" id="JADOGI010000126">
    <property type="protein sequence ID" value="MBF8190564.1"/>
    <property type="molecule type" value="Genomic_DNA"/>
</dbReference>
<organism evidence="2 3">
    <name type="scientific">Nonomuraea cypriaca</name>
    <dbReference type="NCBI Taxonomy" id="1187855"/>
    <lineage>
        <taxon>Bacteria</taxon>
        <taxon>Bacillati</taxon>
        <taxon>Actinomycetota</taxon>
        <taxon>Actinomycetes</taxon>
        <taxon>Streptosporangiales</taxon>
        <taxon>Streptosporangiaceae</taxon>
        <taxon>Nonomuraea</taxon>
    </lineage>
</organism>
<name>A0A931F062_9ACTN</name>
<sequence length="104" mass="11198">MVDEEERTTVSPVLKTDRPRVPTKAREYVTLEEFGRVLEVCRGADFAVDLRGRRLRIVLKGGNEHWAPVGDKTAQATGRGRELASAPLPGDVGARAAGGRCVAG</sequence>
<reference evidence="2" key="1">
    <citation type="submission" date="2020-11" db="EMBL/GenBank/DDBJ databases">
        <title>Whole-genome analyses of Nonomuraea sp. K274.</title>
        <authorList>
            <person name="Veyisoglu A."/>
        </authorList>
    </citation>
    <scope>NUCLEOTIDE SEQUENCE</scope>
    <source>
        <strain evidence="2">K274</strain>
    </source>
</reference>
<dbReference type="RefSeq" id="WP_195899494.1">
    <property type="nucleotide sequence ID" value="NZ_JADOGI010000126.1"/>
</dbReference>
<dbReference type="Proteomes" id="UP000605361">
    <property type="component" value="Unassembled WGS sequence"/>
</dbReference>
<proteinExistence type="predicted"/>
<comment type="caution">
    <text evidence="2">The sequence shown here is derived from an EMBL/GenBank/DDBJ whole genome shotgun (WGS) entry which is preliminary data.</text>
</comment>
<dbReference type="AlphaFoldDB" id="A0A931F062"/>
<protein>
    <submittedName>
        <fullName evidence="2">Uncharacterized protein</fullName>
    </submittedName>
</protein>